<keyword evidence="4" id="KW-0479">Metal-binding</keyword>
<accession>A0A3M4L866</accession>
<evidence type="ECO:0000313" key="8">
    <source>
        <dbReference type="Proteomes" id="UP000273140"/>
    </source>
</evidence>
<evidence type="ECO:0000256" key="5">
    <source>
        <dbReference type="ARBA" id="ARBA00022729"/>
    </source>
</evidence>
<comment type="similarity">
    <text evidence="2 6">Belongs to the bacterial solute-binding protein 9 family.</text>
</comment>
<evidence type="ECO:0000313" key="7">
    <source>
        <dbReference type="EMBL" id="RMQ37675.1"/>
    </source>
</evidence>
<dbReference type="PANTHER" id="PTHR42953">
    <property type="entry name" value="HIGH-AFFINITY ZINC UPTAKE SYSTEM PROTEIN ZNUA-RELATED"/>
    <property type="match status" value="1"/>
</dbReference>
<comment type="caution">
    <text evidence="7">The sequence shown here is derived from an EMBL/GenBank/DDBJ whole genome shotgun (WGS) entry which is preliminary data.</text>
</comment>
<name>A0A3M4L866_PSESF</name>
<evidence type="ECO:0000256" key="4">
    <source>
        <dbReference type="ARBA" id="ARBA00022723"/>
    </source>
</evidence>
<proteinExistence type="inferred from homology"/>
<dbReference type="Proteomes" id="UP000273140">
    <property type="component" value="Unassembled WGS sequence"/>
</dbReference>
<evidence type="ECO:0000256" key="3">
    <source>
        <dbReference type="ARBA" id="ARBA00022448"/>
    </source>
</evidence>
<dbReference type="InterPro" id="IPR006129">
    <property type="entry name" value="AdhesinB"/>
</dbReference>
<evidence type="ECO:0000256" key="2">
    <source>
        <dbReference type="ARBA" id="ARBA00011028"/>
    </source>
</evidence>
<comment type="subcellular location">
    <subcellularLocation>
        <location evidence="1">Cell envelope</location>
    </subcellularLocation>
</comment>
<dbReference type="CDD" id="cd01137">
    <property type="entry name" value="PsaA"/>
    <property type="match status" value="1"/>
</dbReference>
<dbReference type="Pfam" id="PF01297">
    <property type="entry name" value="ZnuA"/>
    <property type="match status" value="1"/>
</dbReference>
<dbReference type="InterPro" id="IPR006127">
    <property type="entry name" value="ZnuA-like"/>
</dbReference>
<organism evidence="7 8">
    <name type="scientific">Pseudomonas syringae pv. actinidiae</name>
    <dbReference type="NCBI Taxonomy" id="103796"/>
    <lineage>
        <taxon>Bacteria</taxon>
        <taxon>Pseudomonadati</taxon>
        <taxon>Pseudomonadota</taxon>
        <taxon>Gammaproteobacteria</taxon>
        <taxon>Pseudomonadales</taxon>
        <taxon>Pseudomonadaceae</taxon>
        <taxon>Pseudomonas</taxon>
        <taxon>Pseudomonas syringae</taxon>
    </lineage>
</organism>
<keyword evidence="3 6" id="KW-0813">Transport</keyword>
<sequence length="466" mass="50485">MARAVRHHSGHRRHRHLHGGQHCIVHAGAVGGDLSPAGAGVLRSGVSARSRRARLALPRAVPVAGGAEPGRRFSGAGHLDGGGHDDAACHRRTFLEQFAEWPDGHFDVDCHAVRADRPDRFLPPWRRFGARHRPDRQRVLRLVPIVRTHGHRASTVSQTSPGSLKRYVMKRLMVLSSIAVLALSAFASLAQAKPLEAVASFTVIADMVSTVGGDRVHVKSLIGPNGDPHVYEPTPGDAQALKNADLAFVSGLHLEGWMDRLIKASGYKGQPVVLSEGIKTRSMDEDGKRIVDPHAWNSAANGVVYVRNIIAALKKADPQGASEYQANGERYILELQQLDLYARDQIHSIPAANRKILTSHDAFGYFGDAYGVTFLSPLGLSTESEASAADVSKLIRQIKAEHVSAYFFENSSDPRLVKQIAEASGAQPGGELYVESLSPADGPAATYAKMFRYNVDTLTAAMKRNQ</sequence>
<dbReference type="PRINTS" id="PR00690">
    <property type="entry name" value="ADHESNFAMILY"/>
</dbReference>
<dbReference type="InterPro" id="IPR050492">
    <property type="entry name" value="Bact_metal-bind_prot9"/>
</dbReference>
<dbReference type="SUPFAM" id="SSF53807">
    <property type="entry name" value="Helical backbone' metal receptor"/>
    <property type="match status" value="1"/>
</dbReference>
<keyword evidence="5" id="KW-0732">Signal</keyword>
<dbReference type="PRINTS" id="PR00691">
    <property type="entry name" value="ADHESINB"/>
</dbReference>
<dbReference type="GO" id="GO:0007155">
    <property type="term" value="P:cell adhesion"/>
    <property type="evidence" value="ECO:0007669"/>
    <property type="project" value="InterPro"/>
</dbReference>
<protein>
    <submittedName>
        <fullName evidence="7">Cation ABC transporter substrate-binding protein</fullName>
    </submittedName>
</protein>
<evidence type="ECO:0000256" key="6">
    <source>
        <dbReference type="RuleBase" id="RU003512"/>
    </source>
</evidence>
<dbReference type="GO" id="GO:0030313">
    <property type="term" value="C:cell envelope"/>
    <property type="evidence" value="ECO:0007669"/>
    <property type="project" value="UniProtKB-SubCell"/>
</dbReference>
<reference evidence="7 8" key="1">
    <citation type="submission" date="2018-08" db="EMBL/GenBank/DDBJ databases">
        <title>Recombination of ecologically and evolutionarily significant loci maintains genetic cohesion in the Pseudomonas syringae species complex.</title>
        <authorList>
            <person name="Dillon M."/>
            <person name="Thakur S."/>
            <person name="Almeida R.N.D."/>
            <person name="Weir B.S."/>
            <person name="Guttman D.S."/>
        </authorList>
    </citation>
    <scope>NUCLEOTIDE SEQUENCE [LARGE SCALE GENOMIC DNA]</scope>
    <source>
        <strain evidence="7 8">ICMP 19074</strain>
    </source>
</reference>
<dbReference type="GO" id="GO:0046872">
    <property type="term" value="F:metal ion binding"/>
    <property type="evidence" value="ECO:0007669"/>
    <property type="project" value="UniProtKB-KW"/>
</dbReference>
<dbReference type="GO" id="GO:0030001">
    <property type="term" value="P:metal ion transport"/>
    <property type="evidence" value="ECO:0007669"/>
    <property type="project" value="InterPro"/>
</dbReference>
<dbReference type="EMBL" id="RBRB01000047">
    <property type="protein sequence ID" value="RMQ37675.1"/>
    <property type="molecule type" value="Genomic_DNA"/>
</dbReference>
<evidence type="ECO:0000256" key="1">
    <source>
        <dbReference type="ARBA" id="ARBA00004196"/>
    </source>
</evidence>
<dbReference type="Gene3D" id="3.40.50.1980">
    <property type="entry name" value="Nitrogenase molybdenum iron protein domain"/>
    <property type="match status" value="2"/>
</dbReference>
<gene>
    <name evidence="7" type="ORF">ALQ07_04794</name>
</gene>
<dbReference type="AlphaFoldDB" id="A0A3M4L866"/>
<dbReference type="InterPro" id="IPR006128">
    <property type="entry name" value="Lipoprotein_PsaA-like"/>
</dbReference>
<dbReference type="PANTHER" id="PTHR42953:SF1">
    <property type="entry name" value="METAL-BINDING PROTEIN HI_0362-RELATED"/>
    <property type="match status" value="1"/>
</dbReference>